<proteinExistence type="inferred from homology"/>
<dbReference type="CDD" id="cd13959">
    <property type="entry name" value="PT_UbiA_COQ2"/>
    <property type="match status" value="1"/>
</dbReference>
<dbReference type="Gene3D" id="1.20.120.1780">
    <property type="entry name" value="UbiA prenyltransferase"/>
    <property type="match status" value="1"/>
</dbReference>
<dbReference type="FunFam" id="1.10.357.140:FF:000008">
    <property type="entry name" value="4-hydroxybenzoate octaprenyltransferase"/>
    <property type="match status" value="1"/>
</dbReference>
<evidence type="ECO:0000313" key="11">
    <source>
        <dbReference type="Proteomes" id="UP000050874"/>
    </source>
</evidence>
<evidence type="ECO:0000256" key="8">
    <source>
        <dbReference type="ARBA" id="ARBA00023136"/>
    </source>
</evidence>
<keyword evidence="8 9" id="KW-0472">Membrane</keyword>
<feature type="transmembrane region" description="Helical" evidence="9">
    <location>
        <begin position="231"/>
        <end position="250"/>
    </location>
</feature>
<evidence type="ECO:0000256" key="9">
    <source>
        <dbReference type="SAM" id="Phobius"/>
    </source>
</evidence>
<comment type="caution">
    <text evidence="10">The sequence shown here is derived from an EMBL/GenBank/DDBJ whole genome shotgun (WGS) entry which is preliminary data.</text>
</comment>
<dbReference type="PANTHER" id="PTHR11048:SF28">
    <property type="entry name" value="4-HYDROXYBENZOATE POLYPRENYLTRANSFERASE, MITOCHONDRIAL"/>
    <property type="match status" value="1"/>
</dbReference>
<feature type="transmembrane region" description="Helical" evidence="9">
    <location>
        <begin position="113"/>
        <end position="129"/>
    </location>
</feature>
<dbReference type="AlphaFoldDB" id="A0A0R2PKT5"/>
<dbReference type="InterPro" id="IPR000537">
    <property type="entry name" value="UbiA_prenyltransferase"/>
</dbReference>
<organism evidence="10 11">
    <name type="scientific">SAR86 cluster bacterium BACL1 MAG-120920-bin57</name>
    <dbReference type="NCBI Taxonomy" id="1655571"/>
    <lineage>
        <taxon>Bacteria</taxon>
        <taxon>Pseudomonadati</taxon>
        <taxon>Pseudomonadota</taxon>
        <taxon>Gammaproteobacteria</taxon>
        <taxon>SAR86 cluster</taxon>
    </lineage>
</organism>
<evidence type="ECO:0000256" key="7">
    <source>
        <dbReference type="ARBA" id="ARBA00022989"/>
    </source>
</evidence>
<comment type="cofactor">
    <cofactor evidence="1">
        <name>Mg(2+)</name>
        <dbReference type="ChEBI" id="CHEBI:18420"/>
    </cofactor>
</comment>
<sequence>MQKITAIFELMRLDKPIGIYLLLWPALIALVISTEGHPLLWQVGMVVLGSILVRSAGCVINDIWDRDLDGKVTRTKARPLPSQRLTLTEAWLIFIVLGGLSLSLLALVNMNTLIISALFAGLIILYPLTKRFFIGPQLFLGITFNPVIIVFALTEQLSNPVMPYLFFAIASLTIAFDSFYGLTDREDDIHLKINSTPLWWGKKTLPIIMGFQIMAICLLGIIGKIDGLELIWFQGLIILGGFFIFQHKLARERKYLAAFKNNHWASLILLILALGSYSL</sequence>
<evidence type="ECO:0000256" key="2">
    <source>
        <dbReference type="ARBA" id="ARBA00004141"/>
    </source>
</evidence>
<dbReference type="GO" id="GO:0006744">
    <property type="term" value="P:ubiquinone biosynthetic process"/>
    <property type="evidence" value="ECO:0007669"/>
    <property type="project" value="TreeGrafter"/>
</dbReference>
<dbReference type="Gene3D" id="1.10.357.140">
    <property type="entry name" value="UbiA prenyltransferase"/>
    <property type="match status" value="1"/>
</dbReference>
<keyword evidence="6 9" id="KW-0812">Transmembrane</keyword>
<dbReference type="GO" id="GO:0005886">
    <property type="term" value="C:plasma membrane"/>
    <property type="evidence" value="ECO:0007669"/>
    <property type="project" value="TreeGrafter"/>
</dbReference>
<feature type="transmembrane region" description="Helical" evidence="9">
    <location>
        <begin position="17"/>
        <end position="33"/>
    </location>
</feature>
<gene>
    <name evidence="10" type="ORF">ABR63_01525</name>
</gene>
<dbReference type="EMBL" id="LIAV01000318">
    <property type="protein sequence ID" value="KRO38620.1"/>
    <property type="molecule type" value="Genomic_DNA"/>
</dbReference>
<evidence type="ECO:0000313" key="10">
    <source>
        <dbReference type="EMBL" id="KRO38620.1"/>
    </source>
</evidence>
<feature type="transmembrane region" description="Helical" evidence="9">
    <location>
        <begin position="138"/>
        <end position="158"/>
    </location>
</feature>
<evidence type="ECO:0000256" key="4">
    <source>
        <dbReference type="ARBA" id="ARBA00022475"/>
    </source>
</evidence>
<dbReference type="InterPro" id="IPR044878">
    <property type="entry name" value="UbiA_sf"/>
</dbReference>
<dbReference type="InterPro" id="IPR039653">
    <property type="entry name" value="Prenyltransferase"/>
</dbReference>
<accession>A0A0R2PKT5</accession>
<feature type="transmembrane region" description="Helical" evidence="9">
    <location>
        <begin position="164"/>
        <end position="183"/>
    </location>
</feature>
<dbReference type="Proteomes" id="UP000050874">
    <property type="component" value="Unassembled WGS sequence"/>
</dbReference>
<evidence type="ECO:0000256" key="6">
    <source>
        <dbReference type="ARBA" id="ARBA00022692"/>
    </source>
</evidence>
<evidence type="ECO:0000256" key="1">
    <source>
        <dbReference type="ARBA" id="ARBA00001946"/>
    </source>
</evidence>
<reference evidence="11" key="1">
    <citation type="submission" date="2015-10" db="EMBL/GenBank/DDBJ databases">
        <title>Metagenome-Assembled Genomes uncover a global brackish microbiome.</title>
        <authorList>
            <person name="Hugerth L.W."/>
            <person name="Larsson J."/>
            <person name="Alneberg J."/>
            <person name="Lindh M.V."/>
            <person name="Legrand C."/>
            <person name="Pinhassi J."/>
            <person name="Andersson A."/>
        </authorList>
    </citation>
    <scope>NUCLEOTIDE SEQUENCE [LARGE SCALE GENOMIC DNA]</scope>
</reference>
<comment type="similarity">
    <text evidence="3">Belongs to the UbiA prenyltransferase family.</text>
</comment>
<dbReference type="GO" id="GO:0008412">
    <property type="term" value="F:4-hydroxybenzoate polyprenyltransferase activity"/>
    <property type="evidence" value="ECO:0007669"/>
    <property type="project" value="TreeGrafter"/>
</dbReference>
<feature type="transmembrane region" description="Helical" evidence="9">
    <location>
        <begin position="204"/>
        <end position="225"/>
    </location>
</feature>
<dbReference type="Pfam" id="PF01040">
    <property type="entry name" value="UbiA"/>
    <property type="match status" value="1"/>
</dbReference>
<keyword evidence="4" id="KW-1003">Cell membrane</keyword>
<name>A0A0R2PKT5_9GAMM</name>
<protein>
    <recommendedName>
        <fullName evidence="12">4-hydroxybenzoate octaprenyltransferase</fullName>
    </recommendedName>
</protein>
<evidence type="ECO:0000256" key="5">
    <source>
        <dbReference type="ARBA" id="ARBA00022679"/>
    </source>
</evidence>
<evidence type="ECO:0008006" key="12">
    <source>
        <dbReference type="Google" id="ProtNLM"/>
    </source>
</evidence>
<keyword evidence="7 9" id="KW-1133">Transmembrane helix</keyword>
<evidence type="ECO:0000256" key="3">
    <source>
        <dbReference type="ARBA" id="ARBA00005985"/>
    </source>
</evidence>
<keyword evidence="5" id="KW-0808">Transferase</keyword>
<dbReference type="PANTHER" id="PTHR11048">
    <property type="entry name" value="PRENYLTRANSFERASES"/>
    <property type="match status" value="1"/>
</dbReference>
<comment type="subcellular location">
    <subcellularLocation>
        <location evidence="2">Membrane</location>
        <topology evidence="2">Multi-pass membrane protein</topology>
    </subcellularLocation>
</comment>